<dbReference type="Gene3D" id="3.40.50.2020">
    <property type="match status" value="1"/>
</dbReference>
<dbReference type="InterPro" id="IPR029057">
    <property type="entry name" value="PRTase-like"/>
</dbReference>
<dbReference type="Pfam" id="PF00156">
    <property type="entry name" value="Pribosyltran"/>
    <property type="match status" value="1"/>
</dbReference>
<organism evidence="2 3">
    <name type="scientific">Williamsia marianensis</name>
    <dbReference type="NCBI Taxonomy" id="85044"/>
    <lineage>
        <taxon>Bacteria</taxon>
        <taxon>Bacillati</taxon>
        <taxon>Actinomycetota</taxon>
        <taxon>Actinomycetes</taxon>
        <taxon>Mycobacteriales</taxon>
        <taxon>Nocardiaceae</taxon>
        <taxon>Williamsia</taxon>
    </lineage>
</organism>
<proteinExistence type="predicted"/>
<evidence type="ECO:0000313" key="3">
    <source>
        <dbReference type="Proteomes" id="UP000274762"/>
    </source>
</evidence>
<feature type="domain" description="Phosphoribosyltransferase" evidence="1">
    <location>
        <begin position="48"/>
        <end position="187"/>
    </location>
</feature>
<accession>A0A495K9R2</accession>
<name>A0A495K9R2_WILMA</name>
<sequence>MSAETEREREQVDRQMRLRHSRDEAREFLDRRAAGRALGDQLKFGELELADRSDVLVLGLARGGVPVAWEIAYALNAPLDAMVVRKLGVPGREELAMGAVASGGEPVLNHRMIREFGVSRDDVQRVLETETRELMRREKVYREGRPPAEVTGKVVILVDDGLATGASMRVAVDAVRSRRPAQVIVAAGTAPESTCSLLTGAADEIVCGALPDDFTAVGRSYRDYTQVSDGEVQELLRTPTTEPD</sequence>
<keyword evidence="2" id="KW-0808">Transferase</keyword>
<evidence type="ECO:0000259" key="1">
    <source>
        <dbReference type="Pfam" id="PF00156"/>
    </source>
</evidence>
<dbReference type="AlphaFoldDB" id="A0A495K9R2"/>
<dbReference type="CDD" id="cd06223">
    <property type="entry name" value="PRTases_typeI"/>
    <property type="match status" value="1"/>
</dbReference>
<dbReference type="InterPro" id="IPR000836">
    <property type="entry name" value="PRTase_dom"/>
</dbReference>
<dbReference type="EMBL" id="RBKV01000001">
    <property type="protein sequence ID" value="RKR97284.1"/>
    <property type="molecule type" value="Genomic_DNA"/>
</dbReference>
<comment type="caution">
    <text evidence="2">The sequence shown here is derived from an EMBL/GenBank/DDBJ whole genome shotgun (WGS) entry which is preliminary data.</text>
</comment>
<dbReference type="SUPFAM" id="SSF53271">
    <property type="entry name" value="PRTase-like"/>
    <property type="match status" value="1"/>
</dbReference>
<gene>
    <name evidence="2" type="ORF">DFJ75_4152</name>
</gene>
<reference evidence="2 3" key="1">
    <citation type="submission" date="2018-10" db="EMBL/GenBank/DDBJ databases">
        <title>Sequencing the genomes of 1000 actinobacteria strains.</title>
        <authorList>
            <person name="Klenk H.-P."/>
        </authorList>
    </citation>
    <scope>NUCLEOTIDE SEQUENCE [LARGE SCALE GENOMIC DNA]</scope>
    <source>
        <strain evidence="2 3">DSM 44343</strain>
    </source>
</reference>
<evidence type="ECO:0000313" key="2">
    <source>
        <dbReference type="EMBL" id="RKR97284.1"/>
    </source>
</evidence>
<keyword evidence="2" id="KW-0328">Glycosyltransferase</keyword>
<dbReference type="RefSeq" id="WP_245969140.1">
    <property type="nucleotide sequence ID" value="NZ_CBCRXS010000003.1"/>
</dbReference>
<dbReference type="Gene3D" id="3.30.1310.20">
    <property type="entry name" value="PRTase-like"/>
    <property type="match status" value="1"/>
</dbReference>
<dbReference type="Proteomes" id="UP000274762">
    <property type="component" value="Unassembled WGS sequence"/>
</dbReference>
<protein>
    <submittedName>
        <fullName evidence="2">Putative phosphoribosyltransferase</fullName>
    </submittedName>
</protein>
<dbReference type="GO" id="GO:0016757">
    <property type="term" value="F:glycosyltransferase activity"/>
    <property type="evidence" value="ECO:0007669"/>
    <property type="project" value="UniProtKB-KW"/>
</dbReference>